<feature type="compositionally biased region" description="Pro residues" evidence="2">
    <location>
        <begin position="309"/>
        <end position="318"/>
    </location>
</feature>
<feature type="coiled-coil region" evidence="1">
    <location>
        <begin position="145"/>
        <end position="172"/>
    </location>
</feature>
<evidence type="ECO:0000256" key="2">
    <source>
        <dbReference type="SAM" id="MobiDB-lite"/>
    </source>
</evidence>
<dbReference type="EMBL" id="BKCJ010008803">
    <property type="protein sequence ID" value="GEU84027.1"/>
    <property type="molecule type" value="Genomic_DNA"/>
</dbReference>
<reference evidence="3" key="1">
    <citation type="journal article" date="2019" name="Sci. Rep.">
        <title>Draft genome of Tanacetum cinerariifolium, the natural source of mosquito coil.</title>
        <authorList>
            <person name="Yamashiro T."/>
            <person name="Shiraishi A."/>
            <person name="Satake H."/>
            <person name="Nakayama K."/>
        </authorList>
    </citation>
    <scope>NUCLEOTIDE SEQUENCE</scope>
</reference>
<sequence length="344" mass="38151">MDEGFTSTTYLKVQENPKLTVEEQVLLEEPASSSGTQSSLQHLTKDLSFGDLFFSDKPSKADNDKATAETEVKSMVSVMIQQDMSSIPPMTSLIIDLTSRPESPKMHQLLKATATETTTTTTTIVLPPPFQQQQSTTYAMMMKRIGELEHIMANLIQENKRLEQRLDSHGARLYTLEQLDIPHQVSKAVNEVVTDAVDWAMQAPQRNRFRDLLEADMKEILNQRMWETESYKSHEDHMQIYEALEKSMNRDHSEELVKDLAEVRKKKKKSHKSPKMPPGSPPHPPCPPPPPAGPSRASGSSGAFGSSQVPPPLPPPPSTTQEGQSKDSVASSSSKIAASAEYQA</sequence>
<evidence type="ECO:0000313" key="3">
    <source>
        <dbReference type="EMBL" id="GEU84027.1"/>
    </source>
</evidence>
<gene>
    <name evidence="3" type="ORF">Tci_056005</name>
</gene>
<organism evidence="3">
    <name type="scientific">Tanacetum cinerariifolium</name>
    <name type="common">Dalmatian daisy</name>
    <name type="synonym">Chrysanthemum cinerariifolium</name>
    <dbReference type="NCBI Taxonomy" id="118510"/>
    <lineage>
        <taxon>Eukaryota</taxon>
        <taxon>Viridiplantae</taxon>
        <taxon>Streptophyta</taxon>
        <taxon>Embryophyta</taxon>
        <taxon>Tracheophyta</taxon>
        <taxon>Spermatophyta</taxon>
        <taxon>Magnoliopsida</taxon>
        <taxon>eudicotyledons</taxon>
        <taxon>Gunneridae</taxon>
        <taxon>Pentapetalae</taxon>
        <taxon>asterids</taxon>
        <taxon>campanulids</taxon>
        <taxon>Asterales</taxon>
        <taxon>Asteraceae</taxon>
        <taxon>Asteroideae</taxon>
        <taxon>Anthemideae</taxon>
        <taxon>Anthemidinae</taxon>
        <taxon>Tanacetum</taxon>
    </lineage>
</organism>
<keyword evidence="1" id="KW-0175">Coiled coil</keyword>
<dbReference type="AlphaFoldDB" id="A0A6L2NEY0"/>
<feature type="compositionally biased region" description="Low complexity" evidence="2">
    <location>
        <begin position="326"/>
        <end position="344"/>
    </location>
</feature>
<evidence type="ECO:0000256" key="1">
    <source>
        <dbReference type="SAM" id="Coils"/>
    </source>
</evidence>
<feature type="compositionally biased region" description="Basic residues" evidence="2">
    <location>
        <begin position="264"/>
        <end position="274"/>
    </location>
</feature>
<feature type="compositionally biased region" description="Pro residues" evidence="2">
    <location>
        <begin position="275"/>
        <end position="293"/>
    </location>
</feature>
<feature type="region of interest" description="Disordered" evidence="2">
    <location>
        <begin position="263"/>
        <end position="344"/>
    </location>
</feature>
<proteinExistence type="predicted"/>
<protein>
    <submittedName>
        <fullName evidence="3">Uncharacterized protein</fullName>
    </submittedName>
</protein>
<name>A0A6L2NEY0_TANCI</name>
<comment type="caution">
    <text evidence="3">The sequence shown here is derived from an EMBL/GenBank/DDBJ whole genome shotgun (WGS) entry which is preliminary data.</text>
</comment>
<accession>A0A6L2NEY0</accession>
<feature type="compositionally biased region" description="Low complexity" evidence="2">
    <location>
        <begin position="294"/>
        <end position="307"/>
    </location>
</feature>